<keyword evidence="4" id="KW-1185">Reference proteome</keyword>
<dbReference type="SMART" id="SM00422">
    <property type="entry name" value="HTH_MERR"/>
    <property type="match status" value="1"/>
</dbReference>
<dbReference type="Gene3D" id="1.10.1660.10">
    <property type="match status" value="1"/>
</dbReference>
<evidence type="ECO:0000313" key="3">
    <source>
        <dbReference type="EMBL" id="MBP2192656.1"/>
    </source>
</evidence>
<dbReference type="PANTHER" id="PTHR30204">
    <property type="entry name" value="REDOX-CYCLING DRUG-SENSING TRANSCRIPTIONAL ACTIVATOR SOXR"/>
    <property type="match status" value="1"/>
</dbReference>
<protein>
    <submittedName>
        <fullName evidence="3">DNA-binding transcriptional MerR regulator</fullName>
    </submittedName>
</protein>
<dbReference type="Pfam" id="PF13411">
    <property type="entry name" value="MerR_1"/>
    <property type="match status" value="1"/>
</dbReference>
<evidence type="ECO:0000259" key="2">
    <source>
        <dbReference type="PROSITE" id="PS50937"/>
    </source>
</evidence>
<dbReference type="InterPro" id="IPR047057">
    <property type="entry name" value="MerR_fam"/>
</dbReference>
<evidence type="ECO:0000256" key="1">
    <source>
        <dbReference type="ARBA" id="ARBA00023125"/>
    </source>
</evidence>
<dbReference type="InterPro" id="IPR009061">
    <property type="entry name" value="DNA-bd_dom_put_sf"/>
</dbReference>
<dbReference type="SUPFAM" id="SSF46955">
    <property type="entry name" value="Putative DNA-binding domain"/>
    <property type="match status" value="1"/>
</dbReference>
<keyword evidence="1 3" id="KW-0238">DNA-binding</keyword>
<organism evidence="3 4">
    <name type="scientific">Nocardia goodfellowii</name>
    <dbReference type="NCBI Taxonomy" id="882446"/>
    <lineage>
        <taxon>Bacteria</taxon>
        <taxon>Bacillati</taxon>
        <taxon>Actinomycetota</taxon>
        <taxon>Actinomycetes</taxon>
        <taxon>Mycobacteriales</taxon>
        <taxon>Nocardiaceae</taxon>
        <taxon>Nocardia</taxon>
    </lineage>
</organism>
<gene>
    <name evidence="3" type="ORF">BJ987_005557</name>
</gene>
<feature type="domain" description="HTH merR-type" evidence="2">
    <location>
        <begin position="1"/>
        <end position="68"/>
    </location>
</feature>
<accession>A0ABS4QPT8</accession>
<evidence type="ECO:0000313" key="4">
    <source>
        <dbReference type="Proteomes" id="UP001519325"/>
    </source>
</evidence>
<comment type="caution">
    <text evidence="3">The sequence shown here is derived from an EMBL/GenBank/DDBJ whole genome shotgun (WGS) entry which is preliminary data.</text>
</comment>
<name>A0ABS4QPT8_9NOCA</name>
<dbReference type="InterPro" id="IPR000551">
    <property type="entry name" value="MerR-type_HTH_dom"/>
</dbReference>
<dbReference type="PROSITE" id="PS50937">
    <property type="entry name" value="HTH_MERR_2"/>
    <property type="match status" value="1"/>
</dbReference>
<reference evidence="3 4" key="1">
    <citation type="submission" date="2021-03" db="EMBL/GenBank/DDBJ databases">
        <title>Sequencing the genomes of 1000 actinobacteria strains.</title>
        <authorList>
            <person name="Klenk H.-P."/>
        </authorList>
    </citation>
    <scope>NUCLEOTIDE SEQUENCE [LARGE SCALE GENOMIC DNA]</scope>
    <source>
        <strain evidence="3 4">DSM 45516</strain>
    </source>
</reference>
<dbReference type="PRINTS" id="PR00040">
    <property type="entry name" value="HTHMERR"/>
</dbReference>
<dbReference type="GO" id="GO:0003677">
    <property type="term" value="F:DNA binding"/>
    <property type="evidence" value="ECO:0007669"/>
    <property type="project" value="UniProtKB-KW"/>
</dbReference>
<dbReference type="RefSeq" id="WP_209895677.1">
    <property type="nucleotide sequence ID" value="NZ_JAGGMR010000001.1"/>
</dbReference>
<dbReference type="Proteomes" id="UP001519325">
    <property type="component" value="Unassembled WGS sequence"/>
</dbReference>
<sequence>MRIGELSRKTGMSVRGLRYYEEQGLLRPERRASGYREFRESDVESVRRIRILIAAGVPTRVIAEVLPCMVDEGRYLAPTCAEMAEDLRVELERMNRDIAEREAARSILRAILATEPGADAEPARYSEV</sequence>
<dbReference type="CDD" id="cd01282">
    <property type="entry name" value="HTH_MerR-like_sg3"/>
    <property type="match status" value="1"/>
</dbReference>
<dbReference type="PANTHER" id="PTHR30204:SF97">
    <property type="entry name" value="MERR FAMILY REGULATORY PROTEIN"/>
    <property type="match status" value="1"/>
</dbReference>
<dbReference type="EMBL" id="JAGGMR010000001">
    <property type="protein sequence ID" value="MBP2192656.1"/>
    <property type="molecule type" value="Genomic_DNA"/>
</dbReference>
<proteinExistence type="predicted"/>